<keyword evidence="13" id="KW-1185">Reference proteome</keyword>
<dbReference type="InterPro" id="IPR027272">
    <property type="entry name" value="Piezo"/>
</dbReference>
<feature type="transmembrane region" description="Helical" evidence="7">
    <location>
        <begin position="1315"/>
        <end position="1333"/>
    </location>
</feature>
<feature type="transmembrane region" description="Helical" evidence="7">
    <location>
        <begin position="30"/>
        <end position="48"/>
    </location>
</feature>
<feature type="transmembrane region" description="Helical" evidence="7">
    <location>
        <begin position="644"/>
        <end position="664"/>
    </location>
</feature>
<dbReference type="EMBL" id="CP093348">
    <property type="protein sequence ID" value="WOH04528.1"/>
    <property type="molecule type" value="Genomic_DNA"/>
</dbReference>
<feature type="transmembrane region" description="Helical" evidence="7">
    <location>
        <begin position="1085"/>
        <end position="1108"/>
    </location>
</feature>
<feature type="transmembrane region" description="Helical" evidence="7">
    <location>
        <begin position="327"/>
        <end position="346"/>
    </location>
</feature>
<feature type="transmembrane region" description="Helical" evidence="7">
    <location>
        <begin position="1916"/>
        <end position="1938"/>
    </location>
</feature>
<evidence type="ECO:0000259" key="10">
    <source>
        <dbReference type="Pfam" id="PF24874"/>
    </source>
</evidence>
<keyword evidence="5 7" id="KW-0472">Membrane</keyword>
<sequence>MGRFIGGILLPLLLLTASLLYRSLISMVNLLAFLLISFSAPTIGSCHWRWNLVSYFVIAYSVLIIFSHAIVNIIISANGEKWENEFGMSLCHVYFLVMQLLGALIAILDIYWSTFMPVLSRYPTLQHLLVSLEETGSRLRVLSCMLVPVVQLVAGITHPSGVSLPFFICSCIGLVDWSLTGNFLGFLRWWRYLLFYAGFNIVILYAYQLPIELSSKLQWIANFIGLYKISSHLDWSHLCSGISLLLFYFMLCSIRCDLLEMDVIMSMKGSSITEQLIPKKHFLISEYRSGARHTNILLRRTLFRTFTINYFTYGYPISLLALSFWSIQYASLCSFGLIVYLGYLLYTSPSLYFLHRLNVFLLVFVLLWAICTYLFNLAFTILDQKMLKDMEVWETIGLWRYPVPGSFLLAQFCLGILVGMSILVRSSVFLYLSDKDEQTENGYCSIREKEETAVLIVAIVAWMLRKSSRAIVLVLIFSMASRPGFFHALYMTYFMIYLLRRTISRKIRQSLILFCEVHFALLYILGINLIAKSVEQRSRVAVEILSHLGLLQHTSSVEYLKIASLACFCAICNNGFDMFLSYSAVVQDSPFPPIGWNILQAGLKRSFLSSVYFSTFHECGCHNSSHDSEIASYINAIGRKIHSAYRSCGTYIVCLTVLLTIYLVKPNYASFGYLFFLLLWMNGRQLVGKTIRHLWFPLKLYAVAVFALIYCLGIFPSLKTWFSGRIDLYQAFGYDPDASLLRNVREPLAILVVMQLYSFERSLNNSYTIDDFTAPHFGKVSIFKRLLIWHSEKILLLALFYASLSPISAFGFVYLLGMVICSAQPKPSRLASKFFLIYSGFVLMVLYLFQLLGEKAEMFPGQRNSYLSFILGLGMFRPGFFGLESGMRGEVLVIMACVLQYNVFHWLDVMASNYVHRGNCEEEHTSFPATYERPDTIPFGSNTCNASVDVTPLLEKEKEATRNSHSISDDLFQVPEPVNIQTENMERNYTRTYSYNYGRENSKENHKWNRKWIVLMRKERQEMQKDALKLYMKYMLENIFSIFGLEINMIALVLASFAVLNVVSLIYIGSLAACVLIPRHVIRRLWPIFVLSFLLVLTLEYLSIWLNITSWKEQPLSEAKMACHDCWKNSDQLFDYCRKCWLGTIVDDPRMLISYFMVFLLACFKHRADHLFGLSELHMYQQLKQTSLLGDLSFDTKSMWTSFDNLRLYGYCHLLDLVLALIMITGTLEYDILHLGYLAFALAFFRMRFEILKKKNKIFKFLRMYNFAVIAFSLAYQSPFIGDSNEEKCETINYIYEVIGFHKYDYGFRITSRSAFVEIMIFMLVSLQSYMFASQEFDYVAKYLEAEQLDGFVREQEKRASWKTAQLHYIRKSEEKKRLRNSQVEKMKSEMFSLQMQLHNMNSGDTLPKIEGTRKKSFFDSYKKTKIPEKEKNDFEISNEDSVNLFPSEPDRSLESVKSSHPEEDSTEHSVGSSPEGNELKDRSPGIDLWDLEKRYEGDFRGNKTRLASAANLFGHGVSHVKSLGNKAVSNLVNYLNIKYEEPDILDYSSENDIYYELENQNIGFEPSEQALSVQSASERNLSQNISHVTKPRISVIFYYMLAQIRSNNDIVCYCLFVLMFLWNFSLLSTVYLAALYLFALCVNTGPGYMFWVMMLIYSEVCILLQYLYQIIIQHCGFRIHFRFLKELGFPDYKIQSSFVISIWPLFLLYIFTLFQSSISARDGGWTSVTEFSSQKRRGLHWEESSQIFSWWERLYKPLQGKMQHIIKSMFRYWNSVTQGAEAPPYFVQLSMEVNVWPDDGIQPERIESGLNRLLEVFYDLRCKERVQDNSRLASRVRVQSIERSPENLNIALAVFEVVYASPSEPVLEEWSKSLTPAADVAEEILDAQCAGIFQDVGFPYPVISVIGGGKREIDLYAYVFCAELAVFFLVAIFYESVIKNKSEFFEVYQLEDQFPKEFVLILLILFSLIVLDRIIYLCSFATGKVIFYLFTLVLFTSYAMKYAWSMEPSHQRAGRLALRAIFLTKAISLALQAAQIRYGIPRESTLYRQFLTARISQLNFLGYRMYRALPFLYELRCVLDWSCTSTSLTMYDWLKLEDIYSSLFLVKCDVDLNRATHRHGQKQPKMTKFCNGICVFLVLVFVIWAPMLMYSSGNPSNIANPIKDASVQIDLHALGGRLSLFQTTLCKKISWDEVDVHVNLDPHGYLTEYNKQDVQLICCQADASTSWLVPPVVQYKFAQSLKKSMKLVFSWKFTRNRPKGKEVVKYDLHIDERDLPRPEEVIGVLNGSVNTVRIRNLYPKYFRVTGSGDVRLLEEAVNMFSGDLSKNHGYPEWWSFHDVDASEITGCGELAGPMAIIVSEETPQGIIGETLSKFSIWSLYITFVLAVGRFIRLQCSDLRMRIPYENLPSCDRLLAICEKIYAARAEGELEVEEVLYWTLVEIYRSPHKLIEYTKLE</sequence>
<keyword evidence="4 7" id="KW-1133">Transmembrane helix</keyword>
<dbReference type="GO" id="GO:0016020">
    <property type="term" value="C:membrane"/>
    <property type="evidence" value="ECO:0007669"/>
    <property type="project" value="UniProtKB-SubCell"/>
</dbReference>
<dbReference type="PANTHER" id="PTHR13167">
    <property type="entry name" value="PIEZO-TYPE MECHANOSENSITIVE ION CHANNEL COMPONENT"/>
    <property type="match status" value="1"/>
</dbReference>
<keyword evidence="3 7" id="KW-0812">Transmembrane</keyword>
<evidence type="ECO:0000256" key="2">
    <source>
        <dbReference type="ARBA" id="ARBA00007821"/>
    </source>
</evidence>
<feature type="transmembrane region" description="Helical" evidence="7">
    <location>
        <begin position="483"/>
        <end position="499"/>
    </location>
</feature>
<feature type="transmembrane region" description="Helical" evidence="7">
    <location>
        <begin position="1232"/>
        <end position="1249"/>
    </location>
</feature>
<feature type="transmembrane region" description="Helical" evidence="7">
    <location>
        <begin position="1986"/>
        <end position="2005"/>
    </location>
</feature>
<evidence type="ECO:0000313" key="13">
    <source>
        <dbReference type="Proteomes" id="UP000077755"/>
    </source>
</evidence>
<dbReference type="Pfam" id="PF24874">
    <property type="entry name" value="Piezo_THU9_anchor"/>
    <property type="match status" value="1"/>
</dbReference>
<evidence type="ECO:0000256" key="6">
    <source>
        <dbReference type="SAM" id="MobiDB-lite"/>
    </source>
</evidence>
<feature type="transmembrane region" description="Helical" evidence="7">
    <location>
        <begin position="164"/>
        <end position="185"/>
    </location>
</feature>
<evidence type="ECO:0000256" key="3">
    <source>
        <dbReference type="ARBA" id="ARBA00022692"/>
    </source>
</evidence>
<dbReference type="Proteomes" id="UP000077755">
    <property type="component" value="Chromosome 6"/>
</dbReference>
<gene>
    <name evidence="12" type="ORF">DCAR_0623937</name>
</gene>
<feature type="transmembrane region" description="Helical" evidence="7">
    <location>
        <begin position="1611"/>
        <end position="1637"/>
    </location>
</feature>
<feature type="transmembrane region" description="Helical" evidence="7">
    <location>
        <begin position="192"/>
        <end position="209"/>
    </location>
</feature>
<feature type="transmembrane region" description="Helical" evidence="7">
    <location>
        <begin position="1208"/>
        <end position="1226"/>
    </location>
</feature>
<dbReference type="GO" id="GO:0042391">
    <property type="term" value="P:regulation of membrane potential"/>
    <property type="evidence" value="ECO:0007669"/>
    <property type="project" value="TreeGrafter"/>
</dbReference>
<dbReference type="InterPro" id="IPR056768">
    <property type="entry name" value="THU_Piezo"/>
</dbReference>
<dbReference type="GO" id="GO:0005261">
    <property type="term" value="F:monoatomic cation channel activity"/>
    <property type="evidence" value="ECO:0007669"/>
    <property type="project" value="TreeGrafter"/>
</dbReference>
<feature type="transmembrane region" description="Helical" evidence="7">
    <location>
        <begin position="1693"/>
        <end position="1712"/>
    </location>
</feature>
<evidence type="ECO:0000256" key="4">
    <source>
        <dbReference type="ARBA" id="ARBA00022989"/>
    </source>
</evidence>
<evidence type="ECO:0000313" key="12">
    <source>
        <dbReference type="EMBL" id="WOH04528.1"/>
    </source>
</evidence>
<feature type="transmembrane region" description="Helical" evidence="7">
    <location>
        <begin position="889"/>
        <end position="907"/>
    </location>
</feature>
<protein>
    <recommendedName>
        <fullName evidence="14">Piezo non-specific cation channel R-Ras-binding domain-containing protein</fullName>
    </recommendedName>
</protein>
<dbReference type="InterPro" id="IPR031334">
    <property type="entry name" value="Piezo_cap_dom"/>
</dbReference>
<feature type="domain" description="Piezo-type mechanosensitive ion channel homolog" evidence="11">
    <location>
        <begin position="456"/>
        <end position="585"/>
    </location>
</feature>
<dbReference type="Pfam" id="PF23188">
    <property type="entry name" value="THU_Piezo1"/>
    <property type="match status" value="1"/>
</dbReference>
<evidence type="ECO:0000259" key="9">
    <source>
        <dbReference type="Pfam" id="PF23188"/>
    </source>
</evidence>
<reference evidence="12" key="1">
    <citation type="journal article" date="2016" name="Nat. Genet.">
        <title>A high-quality carrot genome assembly provides new insights into carotenoid accumulation and asterid genome evolution.</title>
        <authorList>
            <person name="Iorizzo M."/>
            <person name="Ellison S."/>
            <person name="Senalik D."/>
            <person name="Zeng P."/>
            <person name="Satapoomin P."/>
            <person name="Huang J."/>
            <person name="Bowman M."/>
            <person name="Iovene M."/>
            <person name="Sanseverino W."/>
            <person name="Cavagnaro P."/>
            <person name="Yildiz M."/>
            <person name="Macko-Podgorni A."/>
            <person name="Moranska E."/>
            <person name="Grzebelus E."/>
            <person name="Grzebelus D."/>
            <person name="Ashrafi H."/>
            <person name="Zheng Z."/>
            <person name="Cheng S."/>
            <person name="Spooner D."/>
            <person name="Van Deynze A."/>
            <person name="Simon P."/>
        </authorList>
    </citation>
    <scope>NUCLEOTIDE SEQUENCE</scope>
    <source>
        <tissue evidence="12">Leaf</tissue>
    </source>
</reference>
<evidence type="ECO:0000259" key="11">
    <source>
        <dbReference type="Pfam" id="PF25288"/>
    </source>
</evidence>
<feature type="transmembrane region" description="Helical" evidence="7">
    <location>
        <begin position="408"/>
        <end position="432"/>
    </location>
</feature>
<dbReference type="Pfam" id="PF25288">
    <property type="entry name" value="PIEZO"/>
    <property type="match status" value="1"/>
</dbReference>
<dbReference type="PANTHER" id="PTHR13167:SF46">
    <property type="entry name" value="PIEZO NON-SPECIFIC CATION CHANNEL R-RAS-BINDING DOMAIN-CONTAINING PROTEIN"/>
    <property type="match status" value="1"/>
</dbReference>
<evidence type="ECO:0000259" key="8">
    <source>
        <dbReference type="Pfam" id="PF12166"/>
    </source>
</evidence>
<accession>A0AAF0XAX4</accession>
<feature type="transmembrane region" description="Helical" evidence="7">
    <location>
        <begin position="358"/>
        <end position="382"/>
    </location>
</feature>
<feature type="domain" description="Piezo transmembrane helical unit" evidence="9">
    <location>
        <begin position="1607"/>
        <end position="1726"/>
    </location>
</feature>
<reference evidence="12" key="2">
    <citation type="submission" date="2022-03" db="EMBL/GenBank/DDBJ databases">
        <title>Draft title - Genomic analysis of global carrot germplasm unveils the trajectory of domestication and the origin of high carotenoid orange carrot.</title>
        <authorList>
            <person name="Iorizzo M."/>
            <person name="Ellison S."/>
            <person name="Senalik D."/>
            <person name="Macko-Podgorni A."/>
            <person name="Grzebelus D."/>
            <person name="Bostan H."/>
            <person name="Rolling W."/>
            <person name="Curaba J."/>
            <person name="Simon P."/>
        </authorList>
    </citation>
    <scope>NUCLEOTIDE SEQUENCE</scope>
    <source>
        <tissue evidence="12">Leaf</tissue>
    </source>
</reference>
<feature type="domain" description="Piezo non-specific cation channel cap" evidence="8">
    <location>
        <begin position="2180"/>
        <end position="2455"/>
    </location>
</feature>
<feature type="transmembrane region" description="Helical" evidence="7">
    <location>
        <begin position="235"/>
        <end position="258"/>
    </location>
</feature>
<feature type="transmembrane region" description="Helical" evidence="7">
    <location>
        <begin position="671"/>
        <end position="688"/>
    </location>
</feature>
<feature type="transmembrane region" description="Helical" evidence="7">
    <location>
        <begin position="2130"/>
        <end position="2151"/>
    </location>
</feature>
<feature type="domain" description="Piezo THU9 and anchor" evidence="10">
    <location>
        <begin position="1915"/>
        <end position="2152"/>
    </location>
</feature>
<organism evidence="12 13">
    <name type="scientific">Daucus carota subsp. sativus</name>
    <name type="common">Carrot</name>
    <dbReference type="NCBI Taxonomy" id="79200"/>
    <lineage>
        <taxon>Eukaryota</taxon>
        <taxon>Viridiplantae</taxon>
        <taxon>Streptophyta</taxon>
        <taxon>Embryophyta</taxon>
        <taxon>Tracheophyta</taxon>
        <taxon>Spermatophyta</taxon>
        <taxon>Magnoliopsida</taxon>
        <taxon>eudicotyledons</taxon>
        <taxon>Gunneridae</taxon>
        <taxon>Pentapetalae</taxon>
        <taxon>asterids</taxon>
        <taxon>campanulids</taxon>
        <taxon>Apiales</taxon>
        <taxon>Apiaceae</taxon>
        <taxon>Apioideae</taxon>
        <taxon>Scandiceae</taxon>
        <taxon>Daucinae</taxon>
        <taxon>Daucus</taxon>
        <taxon>Daucus sect. Daucus</taxon>
    </lineage>
</organism>
<feature type="transmembrane region" description="Helical" evidence="7">
    <location>
        <begin position="794"/>
        <end position="815"/>
    </location>
</feature>
<feature type="transmembrane region" description="Helical" evidence="7">
    <location>
        <begin position="1649"/>
        <end position="1672"/>
    </location>
</feature>
<feature type="compositionally biased region" description="Basic and acidic residues" evidence="6">
    <location>
        <begin position="1449"/>
        <end position="1468"/>
    </location>
</feature>
<evidence type="ECO:0008006" key="14">
    <source>
        <dbReference type="Google" id="ProtNLM"/>
    </source>
</evidence>
<feature type="transmembrane region" description="Helical" evidence="7">
    <location>
        <begin position="302"/>
        <end position="321"/>
    </location>
</feature>
<dbReference type="GO" id="GO:0008381">
    <property type="term" value="F:mechanosensitive monoatomic ion channel activity"/>
    <property type="evidence" value="ECO:0007669"/>
    <property type="project" value="InterPro"/>
</dbReference>
<dbReference type="GO" id="GO:0050982">
    <property type="term" value="P:detection of mechanical stimulus"/>
    <property type="evidence" value="ECO:0007669"/>
    <property type="project" value="TreeGrafter"/>
</dbReference>
<feature type="transmembrane region" description="Helical" evidence="7">
    <location>
        <begin position="2375"/>
        <end position="2392"/>
    </location>
</feature>
<feature type="transmembrane region" description="Helical" evidence="7">
    <location>
        <begin position="835"/>
        <end position="853"/>
    </location>
</feature>
<dbReference type="InterPro" id="IPR056770">
    <property type="entry name" value="Piezo_THU9_anchor"/>
</dbReference>
<comment type="similarity">
    <text evidence="2">Belongs to the PIEZO (TC 1.A.75) family.</text>
</comment>
<feature type="region of interest" description="Disordered" evidence="6">
    <location>
        <begin position="1432"/>
        <end position="1486"/>
    </location>
</feature>
<evidence type="ECO:0000256" key="1">
    <source>
        <dbReference type="ARBA" id="ARBA00004141"/>
    </source>
</evidence>
<dbReference type="GO" id="GO:0071260">
    <property type="term" value="P:cellular response to mechanical stimulus"/>
    <property type="evidence" value="ECO:0007669"/>
    <property type="project" value="TreeGrafter"/>
</dbReference>
<feature type="transmembrane region" description="Helical" evidence="7">
    <location>
        <begin position="1261"/>
        <end position="1278"/>
    </location>
</feature>
<feature type="transmembrane region" description="Helical" evidence="7">
    <location>
        <begin position="694"/>
        <end position="715"/>
    </location>
</feature>
<evidence type="ECO:0000256" key="7">
    <source>
        <dbReference type="SAM" id="Phobius"/>
    </source>
</evidence>
<proteinExistence type="inferred from homology"/>
<dbReference type="Pfam" id="PF12166">
    <property type="entry name" value="Piezo_cap"/>
    <property type="match status" value="1"/>
</dbReference>
<name>A0AAF0XAX4_DAUCS</name>
<dbReference type="InterPro" id="IPR057611">
    <property type="entry name" value="PIEZO_dom"/>
</dbReference>
<feature type="transmembrane region" description="Helical" evidence="7">
    <location>
        <begin position="55"/>
        <end position="75"/>
    </location>
</feature>
<feature type="transmembrane region" description="Helical" evidence="7">
    <location>
        <begin position="95"/>
        <end position="119"/>
    </location>
</feature>
<feature type="transmembrane region" description="Helical" evidence="7">
    <location>
        <begin position="1030"/>
        <end position="1051"/>
    </location>
</feature>
<feature type="transmembrane region" description="Helical" evidence="7">
    <location>
        <begin position="511"/>
        <end position="531"/>
    </location>
</feature>
<comment type="subcellular location">
    <subcellularLocation>
        <location evidence="1">Membrane</location>
        <topology evidence="1">Multi-pass membrane protein</topology>
    </subcellularLocation>
</comment>
<evidence type="ECO:0000256" key="5">
    <source>
        <dbReference type="ARBA" id="ARBA00023136"/>
    </source>
</evidence>
<feature type="transmembrane region" description="Helical" evidence="7">
    <location>
        <begin position="1959"/>
        <end position="1980"/>
    </location>
</feature>